<dbReference type="Proteomes" id="UP000035642">
    <property type="component" value="Unassembled WGS sequence"/>
</dbReference>
<reference evidence="3" key="2">
    <citation type="submission" date="2017-02" db="UniProtKB">
        <authorList>
            <consortium name="WormBaseParasite"/>
        </authorList>
    </citation>
    <scope>IDENTIFICATION</scope>
</reference>
<evidence type="ECO:0000313" key="2">
    <source>
        <dbReference type="Proteomes" id="UP000035642"/>
    </source>
</evidence>
<dbReference type="STRING" id="6313.A0A0K0DRR5"/>
<accession>A0A0K0DRR5</accession>
<evidence type="ECO:0000259" key="1">
    <source>
        <dbReference type="Pfam" id="PF04155"/>
    </source>
</evidence>
<dbReference type="AlphaFoldDB" id="A0A0K0DRR5"/>
<dbReference type="Pfam" id="PF04155">
    <property type="entry name" value="Ground-like"/>
    <property type="match status" value="1"/>
</dbReference>
<protein>
    <submittedName>
        <fullName evidence="3">Ground-like domain-containing protein</fullName>
    </submittedName>
</protein>
<organism evidence="2 3">
    <name type="scientific">Angiostrongylus cantonensis</name>
    <name type="common">Rat lungworm</name>
    <dbReference type="NCBI Taxonomy" id="6313"/>
    <lineage>
        <taxon>Eukaryota</taxon>
        <taxon>Metazoa</taxon>
        <taxon>Ecdysozoa</taxon>
        <taxon>Nematoda</taxon>
        <taxon>Chromadorea</taxon>
        <taxon>Rhabditida</taxon>
        <taxon>Rhabditina</taxon>
        <taxon>Rhabditomorpha</taxon>
        <taxon>Strongyloidea</taxon>
        <taxon>Metastrongylidae</taxon>
        <taxon>Angiostrongylus</taxon>
    </lineage>
</organism>
<reference evidence="2" key="1">
    <citation type="submission" date="2012-09" db="EMBL/GenBank/DDBJ databases">
        <authorList>
            <person name="Martin A.A."/>
        </authorList>
    </citation>
    <scope>NUCLEOTIDE SEQUENCE</scope>
</reference>
<dbReference type="InterPro" id="IPR007284">
    <property type="entry name" value="Ground-like_dom"/>
</dbReference>
<dbReference type="WBParaSite" id="ACAC_0001445401-mRNA-1">
    <property type="protein sequence ID" value="ACAC_0001445401-mRNA-1"/>
    <property type="gene ID" value="ACAC_0001445401"/>
</dbReference>
<evidence type="ECO:0000313" key="3">
    <source>
        <dbReference type="WBParaSite" id="ACAC_0001445401-mRNA-1"/>
    </source>
</evidence>
<name>A0A0K0DRR5_ANGCA</name>
<dbReference type="PANTHER" id="PTHR31967">
    <property type="entry name" value="GROUNDHOG (HEDGEHOG-LIKE FAMILY)-RELATED"/>
    <property type="match status" value="1"/>
</dbReference>
<feature type="domain" description="Ground-like" evidence="1">
    <location>
        <begin position="115"/>
        <end position="195"/>
    </location>
</feature>
<sequence>LQMSLEVFVARDDFAFSTSYLGNNICKFRVDRYYIMAYATPVQVSDSRILRFMSELDELIFFFFFLSNHCGISVRKIVKHEGIFQYPIHSDIYDDSGPAILLDCPAELTALQGALCCDGTLQYEINRVIDETVINQPFVQRDRNSITRAVLRNVQRLFGTTFETIVSNGDFAWRTNLYNENTCKFQANGYHTLTFESSKEVLSFRVQMKTENASLQPGVSELGELPEQPVLPPPQALPPQAPPPQAPTIVFFSFFYVNFGGACFSTDTWVTVPGGKKRMDQLKAVHRGWLRSVCRGFIILSRCSSFSAVIIGALQQTRRRCFNRATSG</sequence>
<proteinExistence type="predicted"/>
<keyword evidence="2" id="KW-1185">Reference proteome</keyword>